<accession>Q2CHU8</accession>
<evidence type="ECO:0000313" key="2">
    <source>
        <dbReference type="EMBL" id="EAR52196.1"/>
    </source>
</evidence>
<keyword evidence="3" id="KW-1185">Reference proteome</keyword>
<evidence type="ECO:0000256" key="1">
    <source>
        <dbReference type="SAM" id="MobiDB-lite"/>
    </source>
</evidence>
<gene>
    <name evidence="2" type="ORF">OG2516_02129</name>
</gene>
<dbReference type="Proteomes" id="UP000003635">
    <property type="component" value="Unassembled WGS sequence"/>
</dbReference>
<feature type="region of interest" description="Disordered" evidence="1">
    <location>
        <begin position="1"/>
        <end position="37"/>
    </location>
</feature>
<reference evidence="2 3" key="1">
    <citation type="journal article" date="2010" name="J. Bacteriol.">
        <title>Genome sequences of Oceanicola granulosus HTCC2516(T) and Oceanicola batsensis HTCC2597(TDelta).</title>
        <authorList>
            <person name="Thrash J.C."/>
            <person name="Cho J.C."/>
            <person name="Vergin K.L."/>
            <person name="Giovannoni S.J."/>
        </authorList>
    </citation>
    <scope>NUCLEOTIDE SEQUENCE [LARGE SCALE GENOMIC DNA]</scope>
    <source>
        <strain evidence="3">ATCC BAA-861 / DSM 15982 / KCTC 12143 / HTCC2516</strain>
    </source>
</reference>
<comment type="caution">
    <text evidence="2">The sequence shown here is derived from an EMBL/GenBank/DDBJ whole genome shotgun (WGS) entry which is preliminary data.</text>
</comment>
<feature type="compositionally biased region" description="Basic residues" evidence="1">
    <location>
        <begin position="1"/>
        <end position="16"/>
    </location>
</feature>
<feature type="compositionally biased region" description="Polar residues" evidence="1">
    <location>
        <begin position="22"/>
        <end position="37"/>
    </location>
</feature>
<protein>
    <submittedName>
        <fullName evidence="2">Uncharacterized protein</fullName>
    </submittedName>
</protein>
<dbReference type="STRING" id="314256.OG2516_02129"/>
<proteinExistence type="predicted"/>
<organism evidence="2 3">
    <name type="scientific">Oceanicola granulosus (strain ATCC BAA-861 / DSM 15982 / KCTC 12143 / HTCC2516)</name>
    <dbReference type="NCBI Taxonomy" id="314256"/>
    <lineage>
        <taxon>Bacteria</taxon>
        <taxon>Pseudomonadati</taxon>
        <taxon>Pseudomonadota</taxon>
        <taxon>Alphaproteobacteria</taxon>
        <taxon>Rhodobacterales</taxon>
        <taxon>Roseobacteraceae</taxon>
        <taxon>Oceanicola</taxon>
    </lineage>
</organism>
<dbReference type="EMBL" id="AAOT01000005">
    <property type="protein sequence ID" value="EAR52196.1"/>
    <property type="molecule type" value="Genomic_DNA"/>
</dbReference>
<sequence>MLVRKGVNHGIRRASRGGKPTTPGQRQGAQANRTNAKRVNQAMRVARRFGRF</sequence>
<dbReference type="HOGENOM" id="CLU_3082435_0_0_5"/>
<evidence type="ECO:0000313" key="3">
    <source>
        <dbReference type="Proteomes" id="UP000003635"/>
    </source>
</evidence>
<name>Q2CHU8_OCEGH</name>
<dbReference type="AlphaFoldDB" id="Q2CHU8"/>